<evidence type="ECO:0000259" key="2">
    <source>
        <dbReference type="SMART" id="SM01321"/>
    </source>
</evidence>
<dbReference type="EMBL" id="CP036264">
    <property type="protein sequence ID" value="QEF98676.1"/>
    <property type="molecule type" value="Genomic_DNA"/>
</dbReference>
<dbReference type="GO" id="GO:0006313">
    <property type="term" value="P:DNA transposition"/>
    <property type="evidence" value="ECO:0007669"/>
    <property type="project" value="InterPro"/>
</dbReference>
<proteinExistence type="predicted"/>
<gene>
    <name evidence="3" type="ORF">Mal15_27310</name>
</gene>
<dbReference type="GO" id="GO:0004803">
    <property type="term" value="F:transposase activity"/>
    <property type="evidence" value="ECO:0007669"/>
    <property type="project" value="InterPro"/>
</dbReference>
<dbReference type="PANTHER" id="PTHR34322:SF2">
    <property type="entry name" value="TRANSPOSASE IS200-LIKE DOMAIN-CONTAINING PROTEIN"/>
    <property type="match status" value="1"/>
</dbReference>
<dbReference type="InterPro" id="IPR002686">
    <property type="entry name" value="Transposase_17"/>
</dbReference>
<evidence type="ECO:0000256" key="1">
    <source>
        <dbReference type="SAM" id="MobiDB-lite"/>
    </source>
</evidence>
<feature type="compositionally biased region" description="Polar residues" evidence="1">
    <location>
        <begin position="216"/>
        <end position="226"/>
    </location>
</feature>
<dbReference type="Proteomes" id="UP000321353">
    <property type="component" value="Chromosome"/>
</dbReference>
<evidence type="ECO:0000313" key="4">
    <source>
        <dbReference type="Proteomes" id="UP000321353"/>
    </source>
</evidence>
<keyword evidence="4" id="KW-1185">Reference proteome</keyword>
<dbReference type="GO" id="GO:0003677">
    <property type="term" value="F:DNA binding"/>
    <property type="evidence" value="ECO:0007669"/>
    <property type="project" value="InterPro"/>
</dbReference>
<dbReference type="AlphaFoldDB" id="A0A5B9MEU3"/>
<reference evidence="3 4" key="1">
    <citation type="submission" date="2019-02" db="EMBL/GenBank/DDBJ databases">
        <title>Planctomycetal bacteria perform biofilm scaping via a novel small molecule.</title>
        <authorList>
            <person name="Jeske O."/>
            <person name="Boedeker C."/>
            <person name="Wiegand S."/>
            <person name="Breitling P."/>
            <person name="Kallscheuer N."/>
            <person name="Jogler M."/>
            <person name="Rohde M."/>
            <person name="Petersen J."/>
            <person name="Medema M.H."/>
            <person name="Surup F."/>
            <person name="Jogler C."/>
        </authorList>
    </citation>
    <scope>NUCLEOTIDE SEQUENCE [LARGE SCALE GENOMIC DNA]</scope>
    <source>
        <strain evidence="3 4">Mal15</strain>
    </source>
</reference>
<dbReference type="InterPro" id="IPR036515">
    <property type="entry name" value="Transposase_17_sf"/>
</dbReference>
<dbReference type="SMART" id="SM01321">
    <property type="entry name" value="Y1_Tnp"/>
    <property type="match status" value="1"/>
</dbReference>
<organism evidence="3 4">
    <name type="scientific">Stieleria maiorica</name>
    <dbReference type="NCBI Taxonomy" id="2795974"/>
    <lineage>
        <taxon>Bacteria</taxon>
        <taxon>Pseudomonadati</taxon>
        <taxon>Planctomycetota</taxon>
        <taxon>Planctomycetia</taxon>
        <taxon>Pirellulales</taxon>
        <taxon>Pirellulaceae</taxon>
        <taxon>Stieleria</taxon>
    </lineage>
</organism>
<feature type="domain" description="Transposase IS200-like" evidence="2">
    <location>
        <begin position="13"/>
        <end position="189"/>
    </location>
</feature>
<dbReference type="PANTHER" id="PTHR34322">
    <property type="entry name" value="TRANSPOSASE, Y1_TNP DOMAIN-CONTAINING"/>
    <property type="match status" value="1"/>
</dbReference>
<protein>
    <recommendedName>
        <fullName evidence="2">Transposase IS200-like domain-containing protein</fullName>
    </recommendedName>
</protein>
<name>A0A5B9MEU3_9BACT</name>
<sequence length="372" mass="42079">MARTNRSEILDPREIQAFHVMSRTARGCWLFGDDPVSGKNFDYRKDWIENQLKRFAASFGIDLTSFAILSNHFHLVLRARPDVVETWDDSEVARRWLMICPERTDANGDPMTPTQSELDRIRSAASTIAEIRLRLSNISWWMRLLNQRIAQRANKEDDVEGHFFQGRFKAVPLVDEEAILAGSVYVDLNLIRACVAETLEMSDHTSAQRRIESLRTSKQPQEEQPNTSDDRKTTDTSTSSSSPQARRADAFLSPVNLNEAIATPGPHPSESGERCSDKGFLAISEEAYLELLDWTARQMSAGKPGKTPADLPPILKRLDLSPTLWLTIVANFSEVFSTIAGRPEHIDHERTKQTGQRFYVSRHTRSLFGHAA</sequence>
<accession>A0A5B9MEU3</accession>
<dbReference type="Gene3D" id="3.30.70.1290">
    <property type="entry name" value="Transposase IS200-like"/>
    <property type="match status" value="1"/>
</dbReference>
<feature type="region of interest" description="Disordered" evidence="1">
    <location>
        <begin position="205"/>
        <end position="247"/>
    </location>
</feature>
<dbReference type="KEGG" id="smam:Mal15_27310"/>
<evidence type="ECO:0000313" key="3">
    <source>
        <dbReference type="EMBL" id="QEF98676.1"/>
    </source>
</evidence>
<dbReference type="SUPFAM" id="SSF143422">
    <property type="entry name" value="Transposase IS200-like"/>
    <property type="match status" value="1"/>
</dbReference>